<organism evidence="1 2">
    <name type="scientific">Streptomyces anatolicus</name>
    <dbReference type="NCBI Taxonomy" id="2675858"/>
    <lineage>
        <taxon>Bacteria</taxon>
        <taxon>Bacillati</taxon>
        <taxon>Actinomycetota</taxon>
        <taxon>Actinomycetes</taxon>
        <taxon>Kitasatosporales</taxon>
        <taxon>Streptomycetaceae</taxon>
        <taxon>Streptomyces</taxon>
    </lineage>
</organism>
<dbReference type="EMBL" id="WMBF01000027">
    <property type="protein sequence ID" value="MBW5420974.1"/>
    <property type="molecule type" value="Genomic_DNA"/>
</dbReference>
<dbReference type="InterPro" id="IPR025683">
    <property type="entry name" value="Protein_beta"/>
</dbReference>
<evidence type="ECO:0000313" key="2">
    <source>
        <dbReference type="Proteomes" id="UP001197114"/>
    </source>
</evidence>
<name>A0ABS6YHS7_9ACTN</name>
<reference evidence="1 2" key="1">
    <citation type="submission" date="2019-11" db="EMBL/GenBank/DDBJ databases">
        <authorList>
            <person name="Ay H."/>
        </authorList>
    </citation>
    <scope>NUCLEOTIDE SEQUENCE [LARGE SCALE GENOMIC DNA]</scope>
    <source>
        <strain evidence="1 2">BG9H</strain>
    </source>
</reference>
<accession>A0ABS6YHS7</accession>
<keyword evidence="2" id="KW-1185">Reference proteome</keyword>
<proteinExistence type="predicted"/>
<sequence>MAYVPILKGKAGEFLALGHASAEVQAQLRPVMEIVPDLELRDLLETFCEHAMENVPDGMVLTVDCGALPPDRVLKGDVGGPIARVGESLGLRGVAMSPVFRCSDTDEVLAEVARVAAAHRNGACLRISSAADLRESIPTGEQIGDLLRVVRLAPEQVDLLVDAGPVHSDRTREVLAEATRDTLRSLSCWPWRRLCVAAGAFPVNLTGFPRGRATPVTRQDARLWEKVVENWSGPQPDFGDFGVTYPRILPKSRGTPDPNMRYTTAVEWQVFVYPRVRQGNDDFFCLSEDLVNSPYWPVTGAATSWGDARLEDCAQRKRQKAGGGTEWRAWATSHHLAVVTSQLITTGRP</sequence>
<dbReference type="Proteomes" id="UP001197114">
    <property type="component" value="Unassembled WGS sequence"/>
</dbReference>
<dbReference type="RefSeq" id="WP_219687524.1">
    <property type="nucleotide sequence ID" value="NZ_WMBF01000027.1"/>
</dbReference>
<evidence type="ECO:0008006" key="3">
    <source>
        <dbReference type="Google" id="ProtNLM"/>
    </source>
</evidence>
<gene>
    <name evidence="1" type="ORF">GKQ77_05225</name>
</gene>
<protein>
    <recommendedName>
        <fullName evidence="3">T4 beta protein</fullName>
    </recommendedName>
</protein>
<comment type="caution">
    <text evidence="1">The sequence shown here is derived from an EMBL/GenBank/DDBJ whole genome shotgun (WGS) entry which is preliminary data.</text>
</comment>
<evidence type="ECO:0000313" key="1">
    <source>
        <dbReference type="EMBL" id="MBW5420974.1"/>
    </source>
</evidence>
<dbReference type="Pfam" id="PF14350">
    <property type="entry name" value="Beta_protein"/>
    <property type="match status" value="1"/>
</dbReference>